<feature type="domain" description="C-type lectin" evidence="1">
    <location>
        <begin position="8"/>
        <end position="99"/>
    </location>
</feature>
<gene>
    <name evidence="2" type="ORF">BRAFLDRAFT_228966</name>
</gene>
<organism>
    <name type="scientific">Branchiostoma floridae</name>
    <name type="common">Florida lancelet</name>
    <name type="synonym">Amphioxus</name>
    <dbReference type="NCBI Taxonomy" id="7739"/>
    <lineage>
        <taxon>Eukaryota</taxon>
        <taxon>Metazoa</taxon>
        <taxon>Chordata</taxon>
        <taxon>Cephalochordata</taxon>
        <taxon>Leptocardii</taxon>
        <taxon>Amphioxiformes</taxon>
        <taxon>Branchiostomatidae</taxon>
        <taxon>Branchiostoma</taxon>
    </lineage>
</organism>
<dbReference type="CDD" id="cd00037">
    <property type="entry name" value="CLECT"/>
    <property type="match status" value="1"/>
</dbReference>
<dbReference type="InterPro" id="IPR016186">
    <property type="entry name" value="C-type_lectin-like/link_sf"/>
</dbReference>
<dbReference type="Gene3D" id="3.10.100.10">
    <property type="entry name" value="Mannose-Binding Protein A, subunit A"/>
    <property type="match status" value="1"/>
</dbReference>
<accession>C3XYJ8</accession>
<dbReference type="InterPro" id="IPR016187">
    <property type="entry name" value="CTDL_fold"/>
</dbReference>
<dbReference type="SMART" id="SM00034">
    <property type="entry name" value="CLECT"/>
    <property type="match status" value="1"/>
</dbReference>
<reference evidence="2" key="1">
    <citation type="journal article" date="2008" name="Nature">
        <title>The amphioxus genome and the evolution of the chordate karyotype.</title>
        <authorList>
            <consortium name="US DOE Joint Genome Institute (JGI-PGF)"/>
            <person name="Putnam N.H."/>
            <person name="Butts T."/>
            <person name="Ferrier D.E.K."/>
            <person name="Furlong R.F."/>
            <person name="Hellsten U."/>
            <person name="Kawashima T."/>
            <person name="Robinson-Rechavi M."/>
            <person name="Shoguchi E."/>
            <person name="Terry A."/>
            <person name="Yu J.-K."/>
            <person name="Benito-Gutierrez E.L."/>
            <person name="Dubchak I."/>
            <person name="Garcia-Fernandez J."/>
            <person name="Gibson-Brown J.J."/>
            <person name="Grigoriev I.V."/>
            <person name="Horton A.C."/>
            <person name="de Jong P.J."/>
            <person name="Jurka J."/>
            <person name="Kapitonov V.V."/>
            <person name="Kohara Y."/>
            <person name="Kuroki Y."/>
            <person name="Lindquist E."/>
            <person name="Lucas S."/>
            <person name="Osoegawa K."/>
            <person name="Pennacchio L.A."/>
            <person name="Salamov A.A."/>
            <person name="Satou Y."/>
            <person name="Sauka-Spengler T."/>
            <person name="Schmutz J."/>
            <person name="Shin-I T."/>
            <person name="Toyoda A."/>
            <person name="Bronner-Fraser M."/>
            <person name="Fujiyama A."/>
            <person name="Holland L.Z."/>
            <person name="Holland P.W.H."/>
            <person name="Satoh N."/>
            <person name="Rokhsar D.S."/>
        </authorList>
    </citation>
    <scope>NUCLEOTIDE SEQUENCE [LARGE SCALE GENOMIC DNA]</scope>
    <source>
        <strain evidence="2">S238N-H82</strain>
        <tissue evidence="2">Testes</tissue>
    </source>
</reference>
<dbReference type="SUPFAM" id="SSF56436">
    <property type="entry name" value="C-type lectin-like"/>
    <property type="match status" value="1"/>
</dbReference>
<dbReference type="Pfam" id="PF00059">
    <property type="entry name" value="Lectin_C"/>
    <property type="match status" value="1"/>
</dbReference>
<feature type="non-terminal residue" evidence="2">
    <location>
        <position position="1"/>
    </location>
</feature>
<dbReference type="AlphaFoldDB" id="C3XYJ8"/>
<proteinExistence type="predicted"/>
<dbReference type="InParanoid" id="C3XYJ8"/>
<name>C3XYJ8_BRAFL</name>
<dbReference type="PROSITE" id="PS50041">
    <property type="entry name" value="C_TYPE_LECTIN_2"/>
    <property type="match status" value="1"/>
</dbReference>
<feature type="non-terminal residue" evidence="2">
    <location>
        <position position="99"/>
    </location>
</feature>
<evidence type="ECO:0000313" key="2">
    <source>
        <dbReference type="EMBL" id="EEN66883.1"/>
    </source>
</evidence>
<dbReference type="EMBL" id="GG666473">
    <property type="protein sequence ID" value="EEN66883.1"/>
    <property type="molecule type" value="Genomic_DNA"/>
</dbReference>
<sequence>CHSGWTEYNNHCYRVIKEEVDWVTANASCEALALGTSLASIRDRSENKFIEDLISGFKWMSFAHWPWVGLRFDSRSHDQHLKWTDGSGTSYTNWAPVDS</sequence>
<evidence type="ECO:0000259" key="1">
    <source>
        <dbReference type="PROSITE" id="PS50041"/>
    </source>
</evidence>
<dbReference type="InterPro" id="IPR001304">
    <property type="entry name" value="C-type_lectin-like"/>
</dbReference>
<dbReference type="PANTHER" id="PTHR22803">
    <property type="entry name" value="MANNOSE, PHOSPHOLIPASE, LECTIN RECEPTOR RELATED"/>
    <property type="match status" value="1"/>
</dbReference>
<protein>
    <recommendedName>
        <fullName evidence="1">C-type lectin domain-containing protein</fullName>
    </recommendedName>
</protein>
<dbReference type="InterPro" id="IPR050111">
    <property type="entry name" value="C-type_lectin/snaclec_domain"/>
</dbReference>